<dbReference type="Gene3D" id="2.30.30.240">
    <property type="entry name" value="PRC-barrel domain"/>
    <property type="match status" value="1"/>
</dbReference>
<evidence type="ECO:0000313" key="3">
    <source>
        <dbReference type="Proteomes" id="UP000436483"/>
    </source>
</evidence>
<dbReference type="PANTHER" id="PTHR36505:SF1">
    <property type="entry name" value="BLR1072 PROTEIN"/>
    <property type="match status" value="1"/>
</dbReference>
<dbReference type="OrthoDB" id="7274881at2"/>
<sequence length="154" mass="17556">MRTYYIFQSEKTPQLQGFTEEPQGRHLPSGEGPWKAVRRIEPDEEWDVDTSRAVVAAGILENGYYLSGPIERPRSPHPEIESDRVEGTPVFNRDNERIGTVKRLFIEKISGRVTKVDVTFGGFLGIGVHHRTIPWEKLEYDPDLEGYRTDITGA</sequence>
<gene>
    <name evidence="2" type="ORF">GR328_16265</name>
</gene>
<dbReference type="EMBL" id="WURB01000012">
    <property type="protein sequence ID" value="MXQ12984.1"/>
    <property type="molecule type" value="Genomic_DNA"/>
</dbReference>
<keyword evidence="3" id="KW-1185">Reference proteome</keyword>
<dbReference type="InterPro" id="IPR027275">
    <property type="entry name" value="PRC-brl_dom"/>
</dbReference>
<evidence type="ECO:0000313" key="2">
    <source>
        <dbReference type="EMBL" id="MXQ12984.1"/>
    </source>
</evidence>
<dbReference type="AlphaFoldDB" id="A0A7X3MTM3"/>
<reference evidence="2 3" key="2">
    <citation type="submission" date="2020-01" db="EMBL/GenBank/DDBJ databases">
        <title>Microvirga sp. nov., an arsenate reduction bacterium isolated from Tibet hotspring sediments.</title>
        <authorList>
            <person name="Xian W.-D."/>
            <person name="Li W.-J."/>
        </authorList>
    </citation>
    <scope>NUCLEOTIDE SEQUENCE [LARGE SCALE GENOMIC DNA]</scope>
    <source>
        <strain evidence="2 3">KCTC 23863</strain>
    </source>
</reference>
<dbReference type="PANTHER" id="PTHR36505">
    <property type="entry name" value="BLR1072 PROTEIN"/>
    <property type="match status" value="1"/>
</dbReference>
<dbReference type="InterPro" id="IPR011033">
    <property type="entry name" value="PRC_barrel-like_sf"/>
</dbReference>
<protein>
    <submittedName>
        <fullName evidence="2">PRC-barrel domain containing protein</fullName>
    </submittedName>
</protein>
<reference evidence="2 3" key="1">
    <citation type="submission" date="2019-12" db="EMBL/GenBank/DDBJ databases">
        <authorList>
            <person name="Yuan C.-G."/>
        </authorList>
    </citation>
    <scope>NUCLEOTIDE SEQUENCE [LARGE SCALE GENOMIC DNA]</scope>
    <source>
        <strain evidence="2 3">KCTC 23863</strain>
    </source>
</reference>
<proteinExistence type="predicted"/>
<name>A0A7X3MTM3_9HYPH</name>
<dbReference type="Pfam" id="PF05239">
    <property type="entry name" value="PRC"/>
    <property type="match status" value="1"/>
</dbReference>
<dbReference type="SUPFAM" id="SSF50346">
    <property type="entry name" value="PRC-barrel domain"/>
    <property type="match status" value="1"/>
</dbReference>
<organism evidence="2 3">
    <name type="scientific">Microvirga makkahensis</name>
    <dbReference type="NCBI Taxonomy" id="1128670"/>
    <lineage>
        <taxon>Bacteria</taxon>
        <taxon>Pseudomonadati</taxon>
        <taxon>Pseudomonadota</taxon>
        <taxon>Alphaproteobacteria</taxon>
        <taxon>Hyphomicrobiales</taxon>
        <taxon>Methylobacteriaceae</taxon>
        <taxon>Microvirga</taxon>
    </lineage>
</organism>
<evidence type="ECO:0000259" key="1">
    <source>
        <dbReference type="Pfam" id="PF05239"/>
    </source>
</evidence>
<feature type="domain" description="PRC-barrel" evidence="1">
    <location>
        <begin position="79"/>
        <end position="141"/>
    </location>
</feature>
<dbReference type="Proteomes" id="UP000436483">
    <property type="component" value="Unassembled WGS sequence"/>
</dbReference>
<accession>A0A7X3MTM3</accession>
<comment type="caution">
    <text evidence="2">The sequence shown here is derived from an EMBL/GenBank/DDBJ whole genome shotgun (WGS) entry which is preliminary data.</text>
</comment>
<dbReference type="RefSeq" id="WP_160885572.1">
    <property type="nucleotide sequence ID" value="NZ_WURB01000012.1"/>
</dbReference>